<dbReference type="OrthoDB" id="509821at2759"/>
<sequence length="171" mass="18105">MLDPLNLGLPLCSASTPYLISGAVQTTPPRELVPRKTPPSPPSPPIQGQSVLSYSPSRSPSTSPKFATGCISGYSPQLQALSGSSGSYGTAASPLMYPASIGPMDSSGMRARYRSSPTVYNSPTGKADYMTDLKQFGFRLSLKQSDFLELRSLHGRLRSDAPEIPVPAGLQ</sequence>
<organism evidence="2 3">
    <name type="scientific">Ophiophagus hannah</name>
    <name type="common">King cobra</name>
    <name type="synonym">Naja hannah</name>
    <dbReference type="NCBI Taxonomy" id="8665"/>
    <lineage>
        <taxon>Eukaryota</taxon>
        <taxon>Metazoa</taxon>
        <taxon>Chordata</taxon>
        <taxon>Craniata</taxon>
        <taxon>Vertebrata</taxon>
        <taxon>Euteleostomi</taxon>
        <taxon>Lepidosauria</taxon>
        <taxon>Squamata</taxon>
        <taxon>Bifurcata</taxon>
        <taxon>Unidentata</taxon>
        <taxon>Episquamata</taxon>
        <taxon>Toxicofera</taxon>
        <taxon>Serpentes</taxon>
        <taxon>Colubroidea</taxon>
        <taxon>Elapidae</taxon>
        <taxon>Elapinae</taxon>
        <taxon>Ophiophagus</taxon>
    </lineage>
</organism>
<feature type="compositionally biased region" description="Low complexity" evidence="1">
    <location>
        <begin position="50"/>
        <end position="64"/>
    </location>
</feature>
<evidence type="ECO:0000313" key="3">
    <source>
        <dbReference type="Proteomes" id="UP000018936"/>
    </source>
</evidence>
<protein>
    <submittedName>
        <fullName evidence="2">Transmembrane protein</fullName>
    </submittedName>
</protein>
<feature type="non-terminal residue" evidence="2">
    <location>
        <position position="171"/>
    </location>
</feature>
<evidence type="ECO:0000256" key="1">
    <source>
        <dbReference type="SAM" id="MobiDB-lite"/>
    </source>
</evidence>
<reference evidence="2 3" key="1">
    <citation type="journal article" date="2013" name="Proc. Natl. Acad. Sci. U.S.A.">
        <title>The king cobra genome reveals dynamic gene evolution and adaptation in the snake venom system.</title>
        <authorList>
            <person name="Vonk F.J."/>
            <person name="Casewell N.R."/>
            <person name="Henkel C.V."/>
            <person name="Heimberg A.M."/>
            <person name="Jansen H.J."/>
            <person name="McCleary R.J."/>
            <person name="Kerkkamp H.M."/>
            <person name="Vos R.A."/>
            <person name="Guerreiro I."/>
            <person name="Calvete J.J."/>
            <person name="Wuster W."/>
            <person name="Woods A.E."/>
            <person name="Logan J.M."/>
            <person name="Harrison R.A."/>
            <person name="Castoe T.A."/>
            <person name="de Koning A.P."/>
            <person name="Pollock D.D."/>
            <person name="Yandell M."/>
            <person name="Calderon D."/>
            <person name="Renjifo C."/>
            <person name="Currier R.B."/>
            <person name="Salgado D."/>
            <person name="Pla D."/>
            <person name="Sanz L."/>
            <person name="Hyder A.S."/>
            <person name="Ribeiro J.M."/>
            <person name="Arntzen J.W."/>
            <person name="van den Thillart G.E."/>
            <person name="Boetzer M."/>
            <person name="Pirovano W."/>
            <person name="Dirks R.P."/>
            <person name="Spaink H.P."/>
            <person name="Duboule D."/>
            <person name="McGlinn E."/>
            <person name="Kini R.M."/>
            <person name="Richardson M.K."/>
        </authorList>
    </citation>
    <scope>NUCLEOTIDE SEQUENCE</scope>
    <source>
        <tissue evidence="2">Blood</tissue>
    </source>
</reference>
<evidence type="ECO:0000313" key="2">
    <source>
        <dbReference type="EMBL" id="ETE58952.1"/>
    </source>
</evidence>
<feature type="compositionally biased region" description="Pro residues" evidence="1">
    <location>
        <begin position="36"/>
        <end position="45"/>
    </location>
</feature>
<gene>
    <name evidence="2" type="primary">TMEM209</name>
    <name evidence="2" type="ORF">L345_15321</name>
</gene>
<dbReference type="EMBL" id="AZIM01006058">
    <property type="protein sequence ID" value="ETE58952.1"/>
    <property type="molecule type" value="Genomic_DNA"/>
</dbReference>
<keyword evidence="2" id="KW-0812">Transmembrane</keyword>
<feature type="region of interest" description="Disordered" evidence="1">
    <location>
        <begin position="26"/>
        <end position="65"/>
    </location>
</feature>
<comment type="caution">
    <text evidence="2">The sequence shown here is derived from an EMBL/GenBank/DDBJ whole genome shotgun (WGS) entry which is preliminary data.</text>
</comment>
<keyword evidence="2" id="KW-0472">Membrane</keyword>
<dbReference type="Pfam" id="PF09786">
    <property type="entry name" value="CytochromB561_N"/>
    <property type="match status" value="1"/>
</dbReference>
<dbReference type="AlphaFoldDB" id="V8NBK2"/>
<keyword evidence="3" id="KW-1185">Reference proteome</keyword>
<dbReference type="InterPro" id="IPR019176">
    <property type="entry name" value="Cytochrome_B561-rel"/>
</dbReference>
<accession>V8NBK2</accession>
<name>V8NBK2_OPHHA</name>
<dbReference type="Proteomes" id="UP000018936">
    <property type="component" value="Unassembled WGS sequence"/>
</dbReference>
<proteinExistence type="predicted"/>